<gene>
    <name evidence="1" type="ORF">M9458_024750</name>
</gene>
<comment type="caution">
    <text evidence="1">The sequence shown here is derived from an EMBL/GenBank/DDBJ whole genome shotgun (WGS) entry which is preliminary data.</text>
</comment>
<protein>
    <recommendedName>
        <fullName evidence="3">Delta-1-pyrroline-5-carboxylate synthase</fullName>
    </recommendedName>
</protein>
<accession>A0ABD0PZ56</accession>
<evidence type="ECO:0008006" key="3">
    <source>
        <dbReference type="Google" id="ProtNLM"/>
    </source>
</evidence>
<organism evidence="1 2">
    <name type="scientific">Cirrhinus mrigala</name>
    <name type="common">Mrigala</name>
    <dbReference type="NCBI Taxonomy" id="683832"/>
    <lineage>
        <taxon>Eukaryota</taxon>
        <taxon>Metazoa</taxon>
        <taxon>Chordata</taxon>
        <taxon>Craniata</taxon>
        <taxon>Vertebrata</taxon>
        <taxon>Euteleostomi</taxon>
        <taxon>Actinopterygii</taxon>
        <taxon>Neopterygii</taxon>
        <taxon>Teleostei</taxon>
        <taxon>Ostariophysi</taxon>
        <taxon>Cypriniformes</taxon>
        <taxon>Cyprinidae</taxon>
        <taxon>Labeoninae</taxon>
        <taxon>Labeonini</taxon>
        <taxon>Cirrhinus</taxon>
    </lineage>
</organism>
<dbReference type="InterPro" id="IPR036393">
    <property type="entry name" value="AceGlu_kinase-like_sf"/>
</dbReference>
<dbReference type="EMBL" id="JAMKFB020000012">
    <property type="protein sequence ID" value="KAL0179308.1"/>
    <property type="molecule type" value="Genomic_DNA"/>
</dbReference>
<dbReference type="PANTHER" id="PTHR11063:SF8">
    <property type="entry name" value="DELTA-1-PYRROLINE-5-CARBOXYLATE SYNTHASE"/>
    <property type="match status" value="1"/>
</dbReference>
<sequence length="51" mass="5789">ILVTNLDFHDDQKRRNLNSTLHELLRMNIVPIINTNDAVVPPPEPNSDLQG</sequence>
<name>A0ABD0PZ56_CIRMR</name>
<dbReference type="PANTHER" id="PTHR11063">
    <property type="entry name" value="GLUTAMATE SEMIALDEHYDE DEHYDROGENASE"/>
    <property type="match status" value="1"/>
</dbReference>
<reference evidence="1 2" key="1">
    <citation type="submission" date="2024-05" db="EMBL/GenBank/DDBJ databases">
        <title>Genome sequencing and assembly of Indian major carp, Cirrhinus mrigala (Hamilton, 1822).</title>
        <authorList>
            <person name="Mohindra V."/>
            <person name="Chowdhury L.M."/>
            <person name="Lal K."/>
            <person name="Jena J.K."/>
        </authorList>
    </citation>
    <scope>NUCLEOTIDE SEQUENCE [LARGE SCALE GENOMIC DNA]</scope>
    <source>
        <strain evidence="1">CM1030</strain>
        <tissue evidence="1">Blood</tissue>
    </source>
</reference>
<dbReference type="AlphaFoldDB" id="A0ABD0PZ56"/>
<evidence type="ECO:0000313" key="2">
    <source>
        <dbReference type="Proteomes" id="UP001529510"/>
    </source>
</evidence>
<feature type="non-terminal residue" evidence="1">
    <location>
        <position position="51"/>
    </location>
</feature>
<evidence type="ECO:0000313" key="1">
    <source>
        <dbReference type="EMBL" id="KAL0179308.1"/>
    </source>
</evidence>
<keyword evidence="2" id="KW-1185">Reference proteome</keyword>
<dbReference type="Proteomes" id="UP001529510">
    <property type="component" value="Unassembled WGS sequence"/>
</dbReference>
<dbReference type="Gene3D" id="3.40.1160.10">
    <property type="entry name" value="Acetylglutamate kinase-like"/>
    <property type="match status" value="1"/>
</dbReference>
<feature type="non-terminal residue" evidence="1">
    <location>
        <position position="1"/>
    </location>
</feature>
<proteinExistence type="predicted"/>